<protein>
    <recommendedName>
        <fullName evidence="4">Chemotaxis protein CheX</fullName>
    </recommendedName>
</protein>
<keyword evidence="3" id="KW-1185">Reference proteome</keyword>
<proteinExistence type="predicted"/>
<dbReference type="Proteomes" id="UP001589747">
    <property type="component" value="Unassembled WGS sequence"/>
</dbReference>
<reference evidence="2 3" key="1">
    <citation type="submission" date="2024-09" db="EMBL/GenBank/DDBJ databases">
        <authorList>
            <person name="Sun Q."/>
            <person name="Mori K."/>
        </authorList>
    </citation>
    <scope>NUCLEOTIDE SEQUENCE [LARGE SCALE GENOMIC DNA]</scope>
    <source>
        <strain evidence="2 3">TISTR 2452</strain>
    </source>
</reference>
<dbReference type="SUPFAM" id="SSF103039">
    <property type="entry name" value="CheC-like"/>
    <property type="match status" value="1"/>
</dbReference>
<comment type="caution">
    <text evidence="2">The sequence shown here is derived from an EMBL/GenBank/DDBJ whole genome shotgun (WGS) entry which is preliminary data.</text>
</comment>
<dbReference type="InterPro" id="IPR037257">
    <property type="entry name" value="T2SS_E_N_sf"/>
</dbReference>
<dbReference type="SUPFAM" id="SSF160246">
    <property type="entry name" value="EspE N-terminal domain-like"/>
    <property type="match status" value="1"/>
</dbReference>
<dbReference type="EMBL" id="JBHMDO010000033">
    <property type="protein sequence ID" value="MFB9328384.1"/>
    <property type="molecule type" value="Genomic_DNA"/>
</dbReference>
<name>A0ABV5KT70_9BACL</name>
<evidence type="ECO:0000313" key="3">
    <source>
        <dbReference type="Proteomes" id="UP001589747"/>
    </source>
</evidence>
<dbReference type="InterPro" id="IPR028976">
    <property type="entry name" value="CheC-like_sf"/>
</dbReference>
<dbReference type="Gene3D" id="3.40.1550.10">
    <property type="entry name" value="CheC-like"/>
    <property type="match status" value="1"/>
</dbReference>
<evidence type="ECO:0008006" key="4">
    <source>
        <dbReference type="Google" id="ProtNLM"/>
    </source>
</evidence>
<accession>A0ABV5KT70</accession>
<organism evidence="2 3">
    <name type="scientific">Paenibacillus aurantiacus</name>
    <dbReference type="NCBI Taxonomy" id="1936118"/>
    <lineage>
        <taxon>Bacteria</taxon>
        <taxon>Bacillati</taxon>
        <taxon>Bacillota</taxon>
        <taxon>Bacilli</taxon>
        <taxon>Bacillales</taxon>
        <taxon>Paenibacillaceae</taxon>
        <taxon>Paenibacillus</taxon>
    </lineage>
</organism>
<keyword evidence="1" id="KW-0145">Chemotaxis</keyword>
<dbReference type="RefSeq" id="WP_377497626.1">
    <property type="nucleotide sequence ID" value="NZ_JBHMDO010000033.1"/>
</dbReference>
<sequence length="294" mass="33235">MFTQYFGHYLLNRNLVSLPQLHEALEQLQSTRVKLGVLSVNAGYMSAAQADEINQLQATMDKRFGEIAIKQGLLTEEQLSQLLSAQKESHLVLGQALIDRGALTLEQFQEALAQYKREHYLSDEQFEAIKNGDIDVLVSTLLKLDEKKENEWYRQYLALLAKNIIRFIDDQLFMEVNAIPRDYSCDWLVLQRITGQTRITTGFSMNEQSFLRLASAYAEELISAPDEMAEASVGEFLNLHNGLFLVAMSNHGIELELSPQEISRNAALPLIQSGMLITIYLSDVSFELILTVNG</sequence>
<gene>
    <name evidence="2" type="ORF">ACFFSY_20835</name>
</gene>
<evidence type="ECO:0000313" key="2">
    <source>
        <dbReference type="EMBL" id="MFB9328384.1"/>
    </source>
</evidence>
<evidence type="ECO:0000256" key="1">
    <source>
        <dbReference type="ARBA" id="ARBA00022500"/>
    </source>
</evidence>